<dbReference type="EMBL" id="CP144750">
    <property type="protein sequence ID" value="WVZ81129.1"/>
    <property type="molecule type" value="Genomic_DNA"/>
</dbReference>
<evidence type="ECO:0000313" key="4">
    <source>
        <dbReference type="Proteomes" id="UP001341281"/>
    </source>
</evidence>
<feature type="coiled-coil region" evidence="1">
    <location>
        <begin position="434"/>
        <end position="475"/>
    </location>
</feature>
<dbReference type="AlphaFoldDB" id="A0AAQ3TYQ1"/>
<organism evidence="3 4">
    <name type="scientific">Paspalum notatum var. saurae</name>
    <dbReference type="NCBI Taxonomy" id="547442"/>
    <lineage>
        <taxon>Eukaryota</taxon>
        <taxon>Viridiplantae</taxon>
        <taxon>Streptophyta</taxon>
        <taxon>Embryophyta</taxon>
        <taxon>Tracheophyta</taxon>
        <taxon>Spermatophyta</taxon>
        <taxon>Magnoliopsida</taxon>
        <taxon>Liliopsida</taxon>
        <taxon>Poales</taxon>
        <taxon>Poaceae</taxon>
        <taxon>PACMAD clade</taxon>
        <taxon>Panicoideae</taxon>
        <taxon>Andropogonodae</taxon>
        <taxon>Paspaleae</taxon>
        <taxon>Paspalinae</taxon>
        <taxon>Paspalum</taxon>
    </lineage>
</organism>
<feature type="region of interest" description="Disordered" evidence="2">
    <location>
        <begin position="196"/>
        <end position="216"/>
    </location>
</feature>
<dbReference type="PANTHER" id="PTHR34676:SF17">
    <property type="entry name" value="OS06G0684500 PROTEIN"/>
    <property type="match status" value="1"/>
</dbReference>
<keyword evidence="1" id="KW-0175">Coiled coil</keyword>
<protein>
    <recommendedName>
        <fullName evidence="5">DUF4219 domain-containing protein</fullName>
    </recommendedName>
</protein>
<sequence>MDQSVGKISEFDGSDYSYWKIRMSAFLQSQHSSVWDICQRADFEVLEERWEHEVNNKARNFLLTALSRYEFNRVSHLRTAHEIWTTLANFHEGTSQVKARLYKTYKREYENFSQQPGESIDDLFSRFQSIANKIRANARNGALPYDDHEQACKLLFALDHSIWQMKKESIVESSGYETLTTDELYRKLKALEVDAQAQSRMSEPTPKSLALMSGPSSGGAANANPSIGYALSLIAAMEEELDALDDDQLCLLSNKFHRLYSNRMSRRRGDKPQCYECAKTDHFIADYPQRRAQEKYSAGKDHKYKGEYTSDEKKGKYKGDKKKRLYFSKREFVKQYQKHAQERDRAFLASLSDCDDTSSDSGSDSNDNGEKKNVEHAGLCFFGDEIGYCTMAIKGDQAGSTDSDFCNKSNSEPQVSDDDDEAMFTALKNQDRLLRVAAKDLRAANARVATLEAELETLKSKLDCALNDLSVAKEVCVGGR</sequence>
<dbReference type="Proteomes" id="UP001341281">
    <property type="component" value="Chromosome 06"/>
</dbReference>
<reference evidence="3 4" key="1">
    <citation type="submission" date="2024-02" db="EMBL/GenBank/DDBJ databases">
        <title>High-quality chromosome-scale genome assembly of Pensacola bahiagrass (Paspalum notatum Flugge var. saurae).</title>
        <authorList>
            <person name="Vega J.M."/>
            <person name="Podio M."/>
            <person name="Orjuela J."/>
            <person name="Siena L.A."/>
            <person name="Pessino S.C."/>
            <person name="Combes M.C."/>
            <person name="Mariac C."/>
            <person name="Albertini E."/>
            <person name="Pupilli F."/>
            <person name="Ortiz J.P.A."/>
            <person name="Leblanc O."/>
        </authorList>
    </citation>
    <scope>NUCLEOTIDE SEQUENCE [LARGE SCALE GENOMIC DNA]</scope>
    <source>
        <strain evidence="3">R1</strain>
        <tissue evidence="3">Leaf</tissue>
    </source>
</reference>
<evidence type="ECO:0000256" key="1">
    <source>
        <dbReference type="SAM" id="Coils"/>
    </source>
</evidence>
<evidence type="ECO:0008006" key="5">
    <source>
        <dbReference type="Google" id="ProtNLM"/>
    </source>
</evidence>
<dbReference type="PANTHER" id="PTHR34676">
    <property type="entry name" value="DUF4219 DOMAIN-CONTAINING PROTEIN-RELATED"/>
    <property type="match status" value="1"/>
</dbReference>
<evidence type="ECO:0000256" key="2">
    <source>
        <dbReference type="SAM" id="MobiDB-lite"/>
    </source>
</evidence>
<proteinExistence type="predicted"/>
<evidence type="ECO:0000313" key="3">
    <source>
        <dbReference type="EMBL" id="WVZ81129.1"/>
    </source>
</evidence>
<name>A0AAQ3TYQ1_PASNO</name>
<accession>A0AAQ3TYQ1</accession>
<dbReference type="Pfam" id="PF14223">
    <property type="entry name" value="Retrotran_gag_2"/>
    <property type="match status" value="1"/>
</dbReference>
<keyword evidence="4" id="KW-1185">Reference proteome</keyword>
<gene>
    <name evidence="3" type="ORF">U9M48_028545</name>
</gene>